<organism evidence="2 3">
    <name type="scientific">Apatococcus fuscideae</name>
    <dbReference type="NCBI Taxonomy" id="2026836"/>
    <lineage>
        <taxon>Eukaryota</taxon>
        <taxon>Viridiplantae</taxon>
        <taxon>Chlorophyta</taxon>
        <taxon>core chlorophytes</taxon>
        <taxon>Trebouxiophyceae</taxon>
        <taxon>Chlorellales</taxon>
        <taxon>Chlorellaceae</taxon>
        <taxon>Apatococcus</taxon>
    </lineage>
</organism>
<evidence type="ECO:0008006" key="4">
    <source>
        <dbReference type="Google" id="ProtNLM"/>
    </source>
</evidence>
<comment type="caution">
    <text evidence="2">The sequence shown here is derived from an EMBL/GenBank/DDBJ whole genome shotgun (WGS) entry which is preliminary data.</text>
</comment>
<sequence>MECARIPNNGTASGSGQPHNPQRPPQMAGNTIPNLDQHACDLVQDKADPQLYWLQKRTQRLSDPTDGIGQVKQYLDICVFPQLGCGTKRKQGVARPPFLGEGPAAMFVSGLIKTGKSYWTSVVIPTCLAHHPKMGKTLPLVLSIDCSTLPYQRGAGALLRGLLEKVLKWAAAQRPYIAPAAWERAVKDAAAAAEAQVPQKNDLIYMLKVLLDNIAHTMLILVDEAQFLMMPGKPGGGVNADEADWMRDVVEVGAAIGVTEEQLVVHSPNTPACLTILKQDWDMRGGKKWPSVQPFVQSWTVNKLQREIIVDWTRAMLLLTRAQCNVLRRLANPHEGLAVLEHLEPGLVWYLKPHCEKNKAGRFYLRAVETRTVLQVIIAEDSSLNTSWTEVAGDSSAVNLSIIRDLHAVGETVYRMAMKQPLPQAGVDELELCLEALASDLDARLPCGQWKDEMWHQHLSPSAITSADAKAYKAAKAAAPEGAPLTAKEELKWVLR</sequence>
<evidence type="ECO:0000313" key="3">
    <source>
        <dbReference type="Proteomes" id="UP001485043"/>
    </source>
</evidence>
<evidence type="ECO:0000313" key="2">
    <source>
        <dbReference type="EMBL" id="KAK9847403.1"/>
    </source>
</evidence>
<feature type="compositionally biased region" description="Polar residues" evidence="1">
    <location>
        <begin position="8"/>
        <end position="20"/>
    </location>
</feature>
<dbReference type="EMBL" id="JALJOV010001468">
    <property type="protein sequence ID" value="KAK9847403.1"/>
    <property type="molecule type" value="Genomic_DNA"/>
</dbReference>
<dbReference type="AlphaFoldDB" id="A0AAW1SKD4"/>
<proteinExistence type="predicted"/>
<dbReference type="Proteomes" id="UP001485043">
    <property type="component" value="Unassembled WGS sequence"/>
</dbReference>
<feature type="region of interest" description="Disordered" evidence="1">
    <location>
        <begin position="1"/>
        <end position="33"/>
    </location>
</feature>
<evidence type="ECO:0000256" key="1">
    <source>
        <dbReference type="SAM" id="MobiDB-lite"/>
    </source>
</evidence>
<keyword evidence="3" id="KW-1185">Reference proteome</keyword>
<accession>A0AAW1SKD4</accession>
<reference evidence="2 3" key="1">
    <citation type="journal article" date="2024" name="Nat. Commun.">
        <title>Phylogenomics reveals the evolutionary origins of lichenization in chlorophyte algae.</title>
        <authorList>
            <person name="Puginier C."/>
            <person name="Libourel C."/>
            <person name="Otte J."/>
            <person name="Skaloud P."/>
            <person name="Haon M."/>
            <person name="Grisel S."/>
            <person name="Petersen M."/>
            <person name="Berrin J.G."/>
            <person name="Delaux P.M."/>
            <person name="Dal Grande F."/>
            <person name="Keller J."/>
        </authorList>
    </citation>
    <scope>NUCLEOTIDE SEQUENCE [LARGE SCALE GENOMIC DNA]</scope>
    <source>
        <strain evidence="2 3">SAG 2523</strain>
    </source>
</reference>
<protein>
    <recommendedName>
        <fullName evidence="4">AAA+ ATPase domain-containing protein</fullName>
    </recommendedName>
</protein>
<gene>
    <name evidence="2" type="ORF">WJX84_006621</name>
</gene>
<name>A0AAW1SKD4_9CHLO</name>